<organism evidence="1">
    <name type="scientific">marine metagenome</name>
    <dbReference type="NCBI Taxonomy" id="408172"/>
    <lineage>
        <taxon>unclassified sequences</taxon>
        <taxon>metagenomes</taxon>
        <taxon>ecological metagenomes</taxon>
    </lineage>
</organism>
<sequence length="151" mass="17274">QNIEKFILPRMSPDRAKILYALEGDGLYIMNYPGETVGVAVTKVDGQKIMPVTSQYFRNIRWSYDSQKAILWSFENSSYFIYLFTLNANPPLTLLQSGGRYADWINDTNADTIIFRSESSDAIFIKDVSESSSEEPTLLYNAPWAQLQPRQ</sequence>
<dbReference type="Gene3D" id="2.120.10.30">
    <property type="entry name" value="TolB, C-terminal domain"/>
    <property type="match status" value="1"/>
</dbReference>
<gene>
    <name evidence="1" type="ORF">METZ01_LOCUS468938</name>
</gene>
<dbReference type="AlphaFoldDB" id="A0A383B871"/>
<accession>A0A383B871</accession>
<evidence type="ECO:0008006" key="2">
    <source>
        <dbReference type="Google" id="ProtNLM"/>
    </source>
</evidence>
<evidence type="ECO:0000313" key="1">
    <source>
        <dbReference type="EMBL" id="SVE16084.1"/>
    </source>
</evidence>
<name>A0A383B871_9ZZZZ</name>
<reference evidence="1" key="1">
    <citation type="submission" date="2018-05" db="EMBL/GenBank/DDBJ databases">
        <authorList>
            <person name="Lanie J.A."/>
            <person name="Ng W.-L."/>
            <person name="Kazmierczak K.M."/>
            <person name="Andrzejewski T.M."/>
            <person name="Davidsen T.M."/>
            <person name="Wayne K.J."/>
            <person name="Tettelin H."/>
            <person name="Glass J.I."/>
            <person name="Rusch D."/>
            <person name="Podicherti R."/>
            <person name="Tsui H.-C.T."/>
            <person name="Winkler M.E."/>
        </authorList>
    </citation>
    <scope>NUCLEOTIDE SEQUENCE</scope>
</reference>
<dbReference type="EMBL" id="UINC01198223">
    <property type="protein sequence ID" value="SVE16084.1"/>
    <property type="molecule type" value="Genomic_DNA"/>
</dbReference>
<proteinExistence type="predicted"/>
<dbReference type="SUPFAM" id="SSF69304">
    <property type="entry name" value="Tricorn protease N-terminal domain"/>
    <property type="match status" value="1"/>
</dbReference>
<protein>
    <recommendedName>
        <fullName evidence="2">Dipeptidylpeptidase IV N-terminal domain-containing protein</fullName>
    </recommendedName>
</protein>
<dbReference type="InterPro" id="IPR011042">
    <property type="entry name" value="6-blade_b-propeller_TolB-like"/>
</dbReference>
<feature type="non-terminal residue" evidence="1">
    <location>
        <position position="1"/>
    </location>
</feature>